<keyword evidence="2" id="KW-0378">Hydrolase</keyword>
<sequence length="306" mass="33474">MAWFIVGIVGLIAIAPFVREWFRTPVSAARGDDDGGYAQLSDGKTYYRWFGAPTSHVIVVIHGLTTPHWVFSGLVRGLNLLGYQVLAYDLYGRGLSDRPTNAQTPQFFVNQLDELLTEQGLDGPVSLMGYSMGGIIAAAFATANPARVDRVIFLATGGIDYTPGQPLRRCGNLGVIGNWLWRITGPGSLRRAAARDASHPTVIPDLEKRMADETARRGYLRSVLSAHRETLAIDLENLHRDLGKTGIPVLAIWAGDDQVIPLTAMGKMTQWNRTARHHVVEGVGHALPHAAPNEIITAITTFFREV</sequence>
<name>A3VFN5_9RHOB</name>
<evidence type="ECO:0000313" key="2">
    <source>
        <dbReference type="EMBL" id="EAQ13150.1"/>
    </source>
</evidence>
<dbReference type="AlphaFoldDB" id="A3VFN5"/>
<protein>
    <submittedName>
        <fullName evidence="2">Putative alpha/beta hydrolase</fullName>
    </submittedName>
</protein>
<evidence type="ECO:0000259" key="1">
    <source>
        <dbReference type="Pfam" id="PF12697"/>
    </source>
</evidence>
<dbReference type="RefSeq" id="WP_008331748.1">
    <property type="nucleotide sequence ID" value="NZ_CH902578.1"/>
</dbReference>
<feature type="domain" description="AB hydrolase-1" evidence="1">
    <location>
        <begin position="58"/>
        <end position="295"/>
    </location>
</feature>
<dbReference type="HOGENOM" id="CLU_020336_11_0_5"/>
<dbReference type="STRING" id="314271.RB2654_11648"/>
<dbReference type="InterPro" id="IPR000073">
    <property type="entry name" value="AB_hydrolase_1"/>
</dbReference>
<dbReference type="SUPFAM" id="SSF53474">
    <property type="entry name" value="alpha/beta-Hydrolases"/>
    <property type="match status" value="1"/>
</dbReference>
<dbReference type="GO" id="GO:0016020">
    <property type="term" value="C:membrane"/>
    <property type="evidence" value="ECO:0007669"/>
    <property type="project" value="TreeGrafter"/>
</dbReference>
<accession>A3VFN5</accession>
<comment type="caution">
    <text evidence="2">The sequence shown here is derived from an EMBL/GenBank/DDBJ whole genome shotgun (WGS) entry which is preliminary data.</text>
</comment>
<evidence type="ECO:0000313" key="3">
    <source>
        <dbReference type="Proteomes" id="UP000002931"/>
    </source>
</evidence>
<dbReference type="EMBL" id="AAMT01000006">
    <property type="protein sequence ID" value="EAQ13150.1"/>
    <property type="molecule type" value="Genomic_DNA"/>
</dbReference>
<gene>
    <name evidence="2" type="ORF">RB2654_11648</name>
</gene>
<dbReference type="OrthoDB" id="7267294at2"/>
<dbReference type="GO" id="GO:0016787">
    <property type="term" value="F:hydrolase activity"/>
    <property type="evidence" value="ECO:0007669"/>
    <property type="project" value="UniProtKB-KW"/>
</dbReference>
<keyword evidence="3" id="KW-1185">Reference proteome</keyword>
<dbReference type="Gene3D" id="3.40.50.1820">
    <property type="entry name" value="alpha/beta hydrolase"/>
    <property type="match status" value="1"/>
</dbReference>
<dbReference type="PRINTS" id="PR00111">
    <property type="entry name" value="ABHYDROLASE"/>
</dbReference>
<dbReference type="Pfam" id="PF12697">
    <property type="entry name" value="Abhydrolase_6"/>
    <property type="match status" value="1"/>
</dbReference>
<dbReference type="PANTHER" id="PTHR43798:SF33">
    <property type="entry name" value="HYDROLASE, PUTATIVE (AFU_ORTHOLOGUE AFUA_2G14860)-RELATED"/>
    <property type="match status" value="1"/>
</dbReference>
<dbReference type="Proteomes" id="UP000002931">
    <property type="component" value="Unassembled WGS sequence"/>
</dbReference>
<dbReference type="eggNOG" id="COG2267">
    <property type="taxonomic scope" value="Bacteria"/>
</dbReference>
<organism evidence="2 3">
    <name type="scientific">Maritimibacter alkaliphilus HTCC2654</name>
    <dbReference type="NCBI Taxonomy" id="314271"/>
    <lineage>
        <taxon>Bacteria</taxon>
        <taxon>Pseudomonadati</taxon>
        <taxon>Pseudomonadota</taxon>
        <taxon>Alphaproteobacteria</taxon>
        <taxon>Rhodobacterales</taxon>
        <taxon>Roseobacteraceae</taxon>
        <taxon>Maritimibacter</taxon>
    </lineage>
</organism>
<proteinExistence type="predicted"/>
<reference evidence="2 3" key="1">
    <citation type="journal article" date="2010" name="J. Bacteriol.">
        <title>Genome sequences of Pelagibaca bermudensis HTCC2601T and Maritimibacter alkaliphilus HTCC2654T, the type strains of two marine Roseobacter genera.</title>
        <authorList>
            <person name="Thrash J.C."/>
            <person name="Cho J.C."/>
            <person name="Ferriera S."/>
            <person name="Johnson J."/>
            <person name="Vergin K.L."/>
            <person name="Giovannoni S.J."/>
        </authorList>
    </citation>
    <scope>NUCLEOTIDE SEQUENCE [LARGE SCALE GENOMIC DNA]</scope>
    <source>
        <strain evidence="2 3">HTCC2654</strain>
    </source>
</reference>
<dbReference type="PANTHER" id="PTHR43798">
    <property type="entry name" value="MONOACYLGLYCEROL LIPASE"/>
    <property type="match status" value="1"/>
</dbReference>
<dbReference type="InterPro" id="IPR029058">
    <property type="entry name" value="AB_hydrolase_fold"/>
</dbReference>
<dbReference type="InterPro" id="IPR050266">
    <property type="entry name" value="AB_hydrolase_sf"/>
</dbReference>